<evidence type="ECO:0000256" key="1">
    <source>
        <dbReference type="SAM" id="MobiDB-lite"/>
    </source>
</evidence>
<feature type="transmembrane region" description="Helical" evidence="2">
    <location>
        <begin position="297"/>
        <end position="319"/>
    </location>
</feature>
<keyword evidence="2" id="KW-0472">Membrane</keyword>
<sequence>MFSQSVRTFTKQALQWTKVKLVYQRVTLTRFTTLFFFLAVINCVVLILLQSIAFIDNQNADEMISGFLTQANITKTRIVYETGDELYICKDLPEQSDADCSTLVSLNDNSRRELGDFVLIPRHRLANATTMKDSSGNIDGLRLSNGRVLDQDCLQSLIWLDDIMRDSMAEDIVTLIFQIWLFLLSLVAILNESLPHLGAAIAGHALVTGWAGYRIENTYKLESHYQELIVHQLCNDVDFLGGWWNLRTGHSIPILVCNVVAFVMATYLASRLYRVYARQSFELVGASPQIHQVYKSVLLLSVCVQLGGFFAIASTAMWLAKASSGTIALVAKNLNLYRAVFSIMAILEVPWTILGWICFRRESRRQFLIFAGISLLLLASSSGIFASPLYQFIFQTWPFFATMTITSYLLVVATFFLSIWCRTQFGKGLPEYLKPKETLEGEDFTPVHFNDAASVKSEKHPGSFDESFFNSLPPLLAAQTMKPPVAHFKSRDKTTSVYSDMNRSTMKLSSTPPLLQSALSEVSSISQEPPN</sequence>
<keyword evidence="4" id="KW-1185">Reference proteome</keyword>
<feature type="transmembrane region" description="Helical" evidence="2">
    <location>
        <begin position="250"/>
        <end position="269"/>
    </location>
</feature>
<dbReference type="AlphaFoldDB" id="A0A9P5Q2W9"/>
<organism evidence="3 4">
    <name type="scientific">Rhodocollybia butyracea</name>
    <dbReference type="NCBI Taxonomy" id="206335"/>
    <lineage>
        <taxon>Eukaryota</taxon>
        <taxon>Fungi</taxon>
        <taxon>Dikarya</taxon>
        <taxon>Basidiomycota</taxon>
        <taxon>Agaricomycotina</taxon>
        <taxon>Agaricomycetes</taxon>
        <taxon>Agaricomycetidae</taxon>
        <taxon>Agaricales</taxon>
        <taxon>Marasmiineae</taxon>
        <taxon>Omphalotaceae</taxon>
        <taxon>Rhodocollybia</taxon>
    </lineage>
</organism>
<dbReference type="EMBL" id="JADNRY010000013">
    <property type="protein sequence ID" value="KAF9074498.1"/>
    <property type="molecule type" value="Genomic_DNA"/>
</dbReference>
<accession>A0A9P5Q2W9</accession>
<evidence type="ECO:0000256" key="2">
    <source>
        <dbReference type="SAM" id="Phobius"/>
    </source>
</evidence>
<feature type="region of interest" description="Disordered" evidence="1">
    <location>
        <begin position="491"/>
        <end position="531"/>
    </location>
</feature>
<feature type="compositionally biased region" description="Polar residues" evidence="1">
    <location>
        <begin position="495"/>
        <end position="531"/>
    </location>
</feature>
<gene>
    <name evidence="3" type="ORF">BDP27DRAFT_1317207</name>
</gene>
<evidence type="ECO:0000313" key="3">
    <source>
        <dbReference type="EMBL" id="KAF9074498.1"/>
    </source>
</evidence>
<keyword evidence="2" id="KW-0812">Transmembrane</keyword>
<dbReference type="OrthoDB" id="2684482at2759"/>
<dbReference type="InterPro" id="IPR040410">
    <property type="entry name" value="UPF0658_Golgi"/>
</dbReference>
<feature type="transmembrane region" description="Helical" evidence="2">
    <location>
        <begin position="172"/>
        <end position="190"/>
    </location>
</feature>
<dbReference type="PANTHER" id="PTHR34391">
    <property type="entry name" value="UPF0658 GOLGI APPARATUS MEMBRANE PROTEIN C1952.10C-RELATED"/>
    <property type="match status" value="1"/>
</dbReference>
<protein>
    <submittedName>
        <fullName evidence="3">Uncharacterized protein</fullName>
    </submittedName>
</protein>
<comment type="caution">
    <text evidence="3">The sequence shown here is derived from an EMBL/GenBank/DDBJ whole genome shotgun (WGS) entry which is preliminary data.</text>
</comment>
<dbReference type="GO" id="GO:0005794">
    <property type="term" value="C:Golgi apparatus"/>
    <property type="evidence" value="ECO:0007669"/>
    <property type="project" value="TreeGrafter"/>
</dbReference>
<dbReference type="Proteomes" id="UP000772434">
    <property type="component" value="Unassembled WGS sequence"/>
</dbReference>
<feature type="transmembrane region" description="Helical" evidence="2">
    <location>
        <begin position="339"/>
        <end position="359"/>
    </location>
</feature>
<evidence type="ECO:0000313" key="4">
    <source>
        <dbReference type="Proteomes" id="UP000772434"/>
    </source>
</evidence>
<proteinExistence type="predicted"/>
<feature type="transmembrane region" description="Helical" evidence="2">
    <location>
        <begin position="399"/>
        <end position="420"/>
    </location>
</feature>
<dbReference type="PANTHER" id="PTHR34391:SF2">
    <property type="entry name" value="TRP C-TERMINAL DOMAIN-CONTAINING PROTEIN"/>
    <property type="match status" value="1"/>
</dbReference>
<reference evidence="3" key="1">
    <citation type="submission" date="2020-11" db="EMBL/GenBank/DDBJ databases">
        <authorList>
            <consortium name="DOE Joint Genome Institute"/>
            <person name="Ahrendt S."/>
            <person name="Riley R."/>
            <person name="Andreopoulos W."/>
            <person name="Labutti K."/>
            <person name="Pangilinan J."/>
            <person name="Ruiz-Duenas F.J."/>
            <person name="Barrasa J.M."/>
            <person name="Sanchez-Garcia M."/>
            <person name="Camarero S."/>
            <person name="Miyauchi S."/>
            <person name="Serrano A."/>
            <person name="Linde D."/>
            <person name="Babiker R."/>
            <person name="Drula E."/>
            <person name="Ayuso-Fernandez I."/>
            <person name="Pacheco R."/>
            <person name="Padilla G."/>
            <person name="Ferreira P."/>
            <person name="Barriuso J."/>
            <person name="Kellner H."/>
            <person name="Castanera R."/>
            <person name="Alfaro M."/>
            <person name="Ramirez L."/>
            <person name="Pisabarro A.G."/>
            <person name="Kuo A."/>
            <person name="Tritt A."/>
            <person name="Lipzen A."/>
            <person name="He G."/>
            <person name="Yan M."/>
            <person name="Ng V."/>
            <person name="Cullen D."/>
            <person name="Martin F."/>
            <person name="Rosso M.-N."/>
            <person name="Henrissat B."/>
            <person name="Hibbett D."/>
            <person name="Martinez A.T."/>
            <person name="Grigoriev I.V."/>
        </authorList>
    </citation>
    <scope>NUCLEOTIDE SEQUENCE</scope>
    <source>
        <strain evidence="3">AH 40177</strain>
    </source>
</reference>
<keyword evidence="2" id="KW-1133">Transmembrane helix</keyword>
<name>A0A9P5Q2W9_9AGAR</name>
<feature type="transmembrane region" description="Helical" evidence="2">
    <location>
        <begin position="34"/>
        <end position="55"/>
    </location>
</feature>
<feature type="transmembrane region" description="Helical" evidence="2">
    <location>
        <begin position="368"/>
        <end position="393"/>
    </location>
</feature>